<protein>
    <submittedName>
        <fullName evidence="2">Uncharacterized protein</fullName>
    </submittedName>
</protein>
<evidence type="ECO:0000256" key="1">
    <source>
        <dbReference type="SAM" id="MobiDB-lite"/>
    </source>
</evidence>
<feature type="compositionally biased region" description="Low complexity" evidence="1">
    <location>
        <begin position="108"/>
        <end position="119"/>
    </location>
</feature>
<feature type="compositionally biased region" description="Low complexity" evidence="1">
    <location>
        <begin position="238"/>
        <end position="276"/>
    </location>
</feature>
<feature type="region of interest" description="Disordered" evidence="1">
    <location>
        <begin position="229"/>
        <end position="374"/>
    </location>
</feature>
<dbReference type="Proteomes" id="UP000305067">
    <property type="component" value="Unassembled WGS sequence"/>
</dbReference>
<keyword evidence="3" id="KW-1185">Reference proteome</keyword>
<feature type="compositionally biased region" description="Polar residues" evidence="1">
    <location>
        <begin position="20"/>
        <end position="40"/>
    </location>
</feature>
<sequence length="431" mass="44908">MQEDLRMSIVPPAASRIQALPNTASSTSGSACAPQRGTNGPQRPPATTQHQHTTVPQQQHPSAPQQQYQQPPQQQHRPPAPQSGPSGRTVALQSDNHASRPPQPSRPQPQASSHQPSPSNASLPATTPEHTEAIAAHIAHARVLNPPLEGIYQVLLESDEGIRNYIFNSAVDTVPWGDYRDLAFFWDVVNGQKTVSMLIGIKTEGSPISYIPDFRSRAAAAYRRFGLPAPRRTLNPKSSSSIPAGQSSSNNAPSSSSSVPPPAQQTTSPSSTAPIPNGRPSVLGPPQAAKATTSIASSSHSPPPAASSNTISTMALAPGKAAAPSNAPVPTKGPAPAKAPAPVKAPAQTNAIASGSGSGSGESAPVWPVPSATKASSPYVPAFIRNGVLTLEDPTPPKASCMDLFSMDKGRISCLFAISRTDLPKVLGRRW</sequence>
<accession>A0A5C3QUY2</accession>
<evidence type="ECO:0000313" key="3">
    <source>
        <dbReference type="Proteomes" id="UP000305067"/>
    </source>
</evidence>
<feature type="compositionally biased region" description="Low complexity" evidence="1">
    <location>
        <begin position="288"/>
        <end position="310"/>
    </location>
</feature>
<evidence type="ECO:0000313" key="2">
    <source>
        <dbReference type="EMBL" id="TFL05836.1"/>
    </source>
</evidence>
<feature type="region of interest" description="Disordered" evidence="1">
    <location>
        <begin position="1"/>
        <end position="127"/>
    </location>
</feature>
<proteinExistence type="predicted"/>
<organism evidence="2 3">
    <name type="scientific">Pterulicium gracile</name>
    <dbReference type="NCBI Taxonomy" id="1884261"/>
    <lineage>
        <taxon>Eukaryota</taxon>
        <taxon>Fungi</taxon>
        <taxon>Dikarya</taxon>
        <taxon>Basidiomycota</taxon>
        <taxon>Agaricomycotina</taxon>
        <taxon>Agaricomycetes</taxon>
        <taxon>Agaricomycetidae</taxon>
        <taxon>Agaricales</taxon>
        <taxon>Pleurotineae</taxon>
        <taxon>Pterulaceae</taxon>
        <taxon>Pterulicium</taxon>
    </lineage>
</organism>
<reference evidence="2 3" key="1">
    <citation type="journal article" date="2019" name="Nat. Ecol. Evol.">
        <title>Megaphylogeny resolves global patterns of mushroom evolution.</title>
        <authorList>
            <person name="Varga T."/>
            <person name="Krizsan K."/>
            <person name="Foldi C."/>
            <person name="Dima B."/>
            <person name="Sanchez-Garcia M."/>
            <person name="Sanchez-Ramirez S."/>
            <person name="Szollosi G.J."/>
            <person name="Szarkandi J.G."/>
            <person name="Papp V."/>
            <person name="Albert L."/>
            <person name="Andreopoulos W."/>
            <person name="Angelini C."/>
            <person name="Antonin V."/>
            <person name="Barry K.W."/>
            <person name="Bougher N.L."/>
            <person name="Buchanan P."/>
            <person name="Buyck B."/>
            <person name="Bense V."/>
            <person name="Catcheside P."/>
            <person name="Chovatia M."/>
            <person name="Cooper J."/>
            <person name="Damon W."/>
            <person name="Desjardin D."/>
            <person name="Finy P."/>
            <person name="Geml J."/>
            <person name="Haridas S."/>
            <person name="Hughes K."/>
            <person name="Justo A."/>
            <person name="Karasinski D."/>
            <person name="Kautmanova I."/>
            <person name="Kiss B."/>
            <person name="Kocsube S."/>
            <person name="Kotiranta H."/>
            <person name="LaButti K.M."/>
            <person name="Lechner B.E."/>
            <person name="Liimatainen K."/>
            <person name="Lipzen A."/>
            <person name="Lukacs Z."/>
            <person name="Mihaltcheva S."/>
            <person name="Morgado L.N."/>
            <person name="Niskanen T."/>
            <person name="Noordeloos M.E."/>
            <person name="Ohm R.A."/>
            <person name="Ortiz-Santana B."/>
            <person name="Ovrebo C."/>
            <person name="Racz N."/>
            <person name="Riley R."/>
            <person name="Savchenko A."/>
            <person name="Shiryaev A."/>
            <person name="Soop K."/>
            <person name="Spirin V."/>
            <person name="Szebenyi C."/>
            <person name="Tomsovsky M."/>
            <person name="Tulloss R.E."/>
            <person name="Uehling J."/>
            <person name="Grigoriev I.V."/>
            <person name="Vagvolgyi C."/>
            <person name="Papp T."/>
            <person name="Martin F.M."/>
            <person name="Miettinen O."/>
            <person name="Hibbett D.S."/>
            <person name="Nagy L.G."/>
        </authorList>
    </citation>
    <scope>NUCLEOTIDE SEQUENCE [LARGE SCALE GENOMIC DNA]</scope>
    <source>
        <strain evidence="2 3">CBS 309.79</strain>
    </source>
</reference>
<dbReference type="AlphaFoldDB" id="A0A5C3QUY2"/>
<gene>
    <name evidence="2" type="ORF">BDV98DRAFT_237491</name>
</gene>
<dbReference type="PROSITE" id="PS51257">
    <property type="entry name" value="PROKAR_LIPOPROTEIN"/>
    <property type="match status" value="1"/>
</dbReference>
<name>A0A5C3QUY2_9AGAR</name>
<feature type="compositionally biased region" description="Low complexity" evidence="1">
    <location>
        <begin position="45"/>
        <end position="77"/>
    </location>
</feature>
<dbReference type="EMBL" id="ML178816">
    <property type="protein sequence ID" value="TFL05836.1"/>
    <property type="molecule type" value="Genomic_DNA"/>
</dbReference>